<dbReference type="GO" id="GO:0006310">
    <property type="term" value="P:DNA recombination"/>
    <property type="evidence" value="ECO:0007669"/>
    <property type="project" value="InterPro"/>
</dbReference>
<dbReference type="CDD" id="cd17933">
    <property type="entry name" value="DEXSc_RecD-like"/>
    <property type="match status" value="1"/>
</dbReference>
<dbReference type="Gene3D" id="3.40.50.300">
    <property type="entry name" value="P-loop containing nucleotide triphosphate hydrolases"/>
    <property type="match status" value="2"/>
</dbReference>
<feature type="domain" description="AAA+ ATPase" evidence="3">
    <location>
        <begin position="330"/>
        <end position="474"/>
    </location>
</feature>
<sequence length="711" mass="78342">MITIKGVLSRLTYQNPDNQYTVCRIQVEKIQDPITVVGYLAGVAEGETLTLKGQWMSHPKYGDQFKAETYEVTLPATISGIRRYLGSGMIKGISRSLADRIVDRFQDQTLEIIENQPEKLREVTGIGKGKQQMIVKSWNTHHAVRRVMQFLQENNVNVAHAGLVLKTYGAGAMTVLETDPFRIAIDIPVIGFAAADAVARAKGVEKTDPARLAACLLCQLLAFESDGHVYALKEELFSACARLAGVDADLFAPALETLAGSKEIRIWEDRVYLTRLYAAEKGIADRINALLSMPAPEPQISQEEILDQVLSGMAVKLSDEQLEVVCQVMTKKISVITGGPGTGKTTLVRALCQVFKQLRLTVVLAAPTGRAARRLAETTGKKAFTLHKLLGFDTDQGTVEHNYTNPLNLDVMVVDEASMVDTLLMYHLLQAMPAGASLILVGDTFQLPSVGPGNVLSDIMDSGRVRVFALTKIFRQAQKSPIVRHAHDIRNGQMPDFKAREEQGLSEFYFIENQHSDKVVATIIELCANRIPRTFPHITDFQVLTPMHRGEAGTINLNQQLQAVLNPGKGGIDSHGITFRSGDKVMHLKNNYEKEVFNGDIGQVTEVSRADGTLVVDYDGRSVTYDLLDLDELTLAYAVSVHKSQGSEYGAVIIALTMAHFPLLQRNLLYTALTRGKHLVILVGSSRAVHTAFENNRTRLRRSGLKDRLTA</sequence>
<dbReference type="AlphaFoldDB" id="A0A931CV63"/>
<dbReference type="Gene3D" id="1.10.10.2220">
    <property type="match status" value="1"/>
</dbReference>
<protein>
    <submittedName>
        <fullName evidence="4">ATP-dependent RecD-like DNA helicase</fullName>
    </submittedName>
</protein>
<organism evidence="4 5">
    <name type="scientific">Desulfotignum balticum</name>
    <dbReference type="NCBI Taxonomy" id="115781"/>
    <lineage>
        <taxon>Bacteria</taxon>
        <taxon>Pseudomonadati</taxon>
        <taxon>Thermodesulfobacteriota</taxon>
        <taxon>Desulfobacteria</taxon>
        <taxon>Desulfobacterales</taxon>
        <taxon>Desulfobacteraceae</taxon>
        <taxon>Desulfotignum</taxon>
    </lineage>
</organism>
<dbReference type="PANTHER" id="PTHR43788:SF6">
    <property type="entry name" value="DNA HELICASE B"/>
    <property type="match status" value="1"/>
</dbReference>
<dbReference type="Gene3D" id="1.10.150.20">
    <property type="entry name" value="5' to 3' exonuclease, C-terminal subdomain"/>
    <property type="match status" value="1"/>
</dbReference>
<keyword evidence="1" id="KW-0547">Nucleotide-binding</keyword>
<reference evidence="4" key="1">
    <citation type="submission" date="2020-07" db="EMBL/GenBank/DDBJ databases">
        <title>Severe corrosion of carbon steel in oil field produced water can be linked to methanogenic archaea containing a special type of NiFe hydrogenase.</title>
        <authorList>
            <person name="Lahme S."/>
            <person name="Mand J."/>
            <person name="Longwell J."/>
            <person name="Smith R."/>
            <person name="Enning D."/>
        </authorList>
    </citation>
    <scope>NUCLEOTIDE SEQUENCE</scope>
    <source>
        <strain evidence="4">MIC098Bin6</strain>
    </source>
</reference>
<dbReference type="InterPro" id="IPR006345">
    <property type="entry name" value="RecD2"/>
</dbReference>
<evidence type="ECO:0000313" key="4">
    <source>
        <dbReference type="EMBL" id="MBG0778404.1"/>
    </source>
</evidence>
<dbReference type="InterPro" id="IPR027785">
    <property type="entry name" value="UvrD-like_helicase_C"/>
</dbReference>
<gene>
    <name evidence="4" type="ORF">H0S81_00525</name>
</gene>
<dbReference type="GO" id="GO:0043139">
    <property type="term" value="F:5'-3' DNA helicase activity"/>
    <property type="evidence" value="ECO:0007669"/>
    <property type="project" value="InterPro"/>
</dbReference>
<dbReference type="Gene3D" id="2.30.30.940">
    <property type="match status" value="1"/>
</dbReference>
<dbReference type="Pfam" id="PF13538">
    <property type="entry name" value="UvrD_C_2"/>
    <property type="match status" value="1"/>
</dbReference>
<evidence type="ECO:0000259" key="3">
    <source>
        <dbReference type="SMART" id="SM00382"/>
    </source>
</evidence>
<dbReference type="InterPro" id="IPR041451">
    <property type="entry name" value="RecD2_SH13"/>
</dbReference>
<dbReference type="Proteomes" id="UP000706172">
    <property type="component" value="Unassembled WGS sequence"/>
</dbReference>
<keyword evidence="2" id="KW-0067">ATP-binding</keyword>
<dbReference type="GO" id="GO:0009338">
    <property type="term" value="C:exodeoxyribonuclease V complex"/>
    <property type="evidence" value="ECO:0007669"/>
    <property type="project" value="TreeGrafter"/>
</dbReference>
<dbReference type="GO" id="GO:0005524">
    <property type="term" value="F:ATP binding"/>
    <property type="evidence" value="ECO:0007669"/>
    <property type="project" value="UniProtKB-KW"/>
</dbReference>
<dbReference type="SMART" id="SM00382">
    <property type="entry name" value="AAA"/>
    <property type="match status" value="1"/>
</dbReference>
<dbReference type="CDD" id="cd18809">
    <property type="entry name" value="SF1_C_RecD"/>
    <property type="match status" value="1"/>
</dbReference>
<keyword evidence="4" id="KW-0347">Helicase</keyword>
<dbReference type="HAMAP" id="MF_01488">
    <property type="entry name" value="RecD2"/>
    <property type="match status" value="1"/>
</dbReference>
<dbReference type="InterPro" id="IPR010994">
    <property type="entry name" value="RuvA_2-like"/>
</dbReference>
<dbReference type="InterPro" id="IPR050534">
    <property type="entry name" value="Coronavir_polyprotein_1ab"/>
</dbReference>
<proteinExistence type="inferred from homology"/>
<dbReference type="SUPFAM" id="SSF52540">
    <property type="entry name" value="P-loop containing nucleoside triphosphate hydrolases"/>
    <property type="match status" value="2"/>
</dbReference>
<dbReference type="PANTHER" id="PTHR43788">
    <property type="entry name" value="DNA2/NAM7 HELICASE FAMILY MEMBER"/>
    <property type="match status" value="1"/>
</dbReference>
<dbReference type="InterPro" id="IPR055446">
    <property type="entry name" value="RecD2_N_OB"/>
</dbReference>
<evidence type="ECO:0000313" key="5">
    <source>
        <dbReference type="Proteomes" id="UP000706172"/>
    </source>
</evidence>
<dbReference type="NCBIfam" id="TIGR01448">
    <property type="entry name" value="recD_rel"/>
    <property type="match status" value="1"/>
</dbReference>
<dbReference type="SUPFAM" id="SSF47781">
    <property type="entry name" value="RuvA domain 2-like"/>
    <property type="match status" value="1"/>
</dbReference>
<dbReference type="Pfam" id="PF14490">
    <property type="entry name" value="HHH_RecD2"/>
    <property type="match status" value="1"/>
</dbReference>
<dbReference type="GO" id="GO:0017116">
    <property type="term" value="F:single-stranded DNA helicase activity"/>
    <property type="evidence" value="ECO:0007669"/>
    <property type="project" value="TreeGrafter"/>
</dbReference>
<dbReference type="EMBL" id="JACCQK010000018">
    <property type="protein sequence ID" value="MBG0778404.1"/>
    <property type="molecule type" value="Genomic_DNA"/>
</dbReference>
<dbReference type="InterPro" id="IPR029493">
    <property type="entry name" value="RecD2-like_HHH"/>
</dbReference>
<accession>A0A931CV63</accession>
<dbReference type="Pfam" id="PF13604">
    <property type="entry name" value="AAA_30"/>
    <property type="match status" value="1"/>
</dbReference>
<evidence type="ECO:0000256" key="1">
    <source>
        <dbReference type="ARBA" id="ARBA00022741"/>
    </source>
</evidence>
<evidence type="ECO:0000256" key="2">
    <source>
        <dbReference type="ARBA" id="ARBA00022840"/>
    </source>
</evidence>
<name>A0A931CV63_9BACT</name>
<dbReference type="Pfam" id="PF23139">
    <property type="entry name" value="OB_YrrC"/>
    <property type="match status" value="1"/>
</dbReference>
<dbReference type="GO" id="GO:0003677">
    <property type="term" value="F:DNA binding"/>
    <property type="evidence" value="ECO:0007669"/>
    <property type="project" value="InterPro"/>
</dbReference>
<dbReference type="Pfam" id="PF18335">
    <property type="entry name" value="SH3_13"/>
    <property type="match status" value="1"/>
</dbReference>
<comment type="caution">
    <text evidence="4">The sequence shown here is derived from an EMBL/GenBank/DDBJ whole genome shotgun (WGS) entry which is preliminary data.</text>
</comment>
<dbReference type="InterPro" id="IPR003593">
    <property type="entry name" value="AAA+_ATPase"/>
</dbReference>
<keyword evidence="4" id="KW-0378">Hydrolase</keyword>
<dbReference type="InterPro" id="IPR027417">
    <property type="entry name" value="P-loop_NTPase"/>
</dbReference>